<evidence type="ECO:0000313" key="1">
    <source>
        <dbReference type="EMBL" id="MCD9559543.1"/>
    </source>
</evidence>
<name>A0ABS8UL00_DATST</name>
<gene>
    <name evidence="1" type="ORF">HAX54_017543</name>
</gene>
<sequence length="54" mass="5726">IAATAMVAVKPRGVLGAANLVANLLPSAQLDEAILSHCHKPPSQHSYRCHLQLL</sequence>
<evidence type="ECO:0000313" key="2">
    <source>
        <dbReference type="Proteomes" id="UP000823775"/>
    </source>
</evidence>
<dbReference type="Proteomes" id="UP000823775">
    <property type="component" value="Unassembled WGS sequence"/>
</dbReference>
<keyword evidence="2" id="KW-1185">Reference proteome</keyword>
<proteinExistence type="predicted"/>
<organism evidence="1 2">
    <name type="scientific">Datura stramonium</name>
    <name type="common">Jimsonweed</name>
    <name type="synonym">Common thornapple</name>
    <dbReference type="NCBI Taxonomy" id="4076"/>
    <lineage>
        <taxon>Eukaryota</taxon>
        <taxon>Viridiplantae</taxon>
        <taxon>Streptophyta</taxon>
        <taxon>Embryophyta</taxon>
        <taxon>Tracheophyta</taxon>
        <taxon>Spermatophyta</taxon>
        <taxon>Magnoliopsida</taxon>
        <taxon>eudicotyledons</taxon>
        <taxon>Gunneridae</taxon>
        <taxon>Pentapetalae</taxon>
        <taxon>asterids</taxon>
        <taxon>lamiids</taxon>
        <taxon>Solanales</taxon>
        <taxon>Solanaceae</taxon>
        <taxon>Solanoideae</taxon>
        <taxon>Datureae</taxon>
        <taxon>Datura</taxon>
    </lineage>
</organism>
<feature type="non-terminal residue" evidence="1">
    <location>
        <position position="1"/>
    </location>
</feature>
<comment type="caution">
    <text evidence="1">The sequence shown here is derived from an EMBL/GenBank/DDBJ whole genome shotgun (WGS) entry which is preliminary data.</text>
</comment>
<accession>A0ABS8UL00</accession>
<reference evidence="1 2" key="1">
    <citation type="journal article" date="2021" name="BMC Genomics">
        <title>Datura genome reveals duplications of psychoactive alkaloid biosynthetic genes and high mutation rate following tissue culture.</title>
        <authorList>
            <person name="Rajewski A."/>
            <person name="Carter-House D."/>
            <person name="Stajich J."/>
            <person name="Litt A."/>
        </authorList>
    </citation>
    <scope>NUCLEOTIDE SEQUENCE [LARGE SCALE GENOMIC DNA]</scope>
    <source>
        <strain evidence="1">AR-01</strain>
    </source>
</reference>
<dbReference type="EMBL" id="JACEIK010002163">
    <property type="protein sequence ID" value="MCD9559543.1"/>
    <property type="molecule type" value="Genomic_DNA"/>
</dbReference>
<protein>
    <submittedName>
        <fullName evidence="1">Uncharacterized protein</fullName>
    </submittedName>
</protein>